<accession>A0AAE3UC83</accession>
<dbReference type="Proteomes" id="UP001232063">
    <property type="component" value="Unassembled WGS sequence"/>
</dbReference>
<organism evidence="1 2">
    <name type="scientific">Xanthocytophaga agilis</name>
    <dbReference type="NCBI Taxonomy" id="3048010"/>
    <lineage>
        <taxon>Bacteria</taxon>
        <taxon>Pseudomonadati</taxon>
        <taxon>Bacteroidota</taxon>
        <taxon>Cytophagia</taxon>
        <taxon>Cytophagales</taxon>
        <taxon>Rhodocytophagaceae</taxon>
        <taxon>Xanthocytophaga</taxon>
    </lineage>
</organism>
<evidence type="ECO:0000313" key="2">
    <source>
        <dbReference type="Proteomes" id="UP001232063"/>
    </source>
</evidence>
<proteinExistence type="predicted"/>
<keyword evidence="2" id="KW-1185">Reference proteome</keyword>
<sequence length="813" mass="93281">MIQLYINGKLAQLSDTIDLAFDKIVSDYNDPTKKTGSYSYTFTLPYTKVNNLIFNRENDRQKIGKFKGVYEGTLLYADTIIFDGELVHKENNSNGYSCFLSGSKDLKIASIIGDGSIRDIQSFTPVPFSGDSTVHSYLGEDWYYVPSYLSDPHQSEIAFTLVPDGYAKLGSFKEYYQTFYELEGITYAAGYHDYGLSLFTGAIFENIFRDAGWTLKGDVLHSEDFRRLILLYSNQDDQNPYNYGTLNPLKSNTIKVSDTAKLVNSTTRPITLLKTRLETVTTLNYGKISCIVPYLNVIEGDFSFSLQTPESVHTNGGNPTYTCKYSGEYTFNLDLLFSTWDIYRYDELGLSTWSRTSDFISDTNGSELFFAFREVTESQFLDMDFERQYPTLRGLYKADANTLYSEYLRTADSNEIRHLNKTLKVQLEEGKQYQLQFYYWSLENTKPVFEFRGNSTSGSGDTIAIASCNGKTQINPADFLPNLKKIDFVNALFKLFNLFYQTDTETKTLTFYRRDEFFDLNKNNIIDLSKRLNLNDFKEEPFDEDTVLASQFLYANDSNDYVLKTVATGQTQTYYQLVNSAMNTEAKTIPFAPLYFFRRNWLSDSDYVFSATLPFVLTSDNYKMANLTSIAYSNGFNYTPRLALFYGGYYNEQYYLDQGSQAVLPMGKFVRSFFATGKSIPHLTFFALDQQPVYELDYYLQEDYKLLAVTGFSFTTDPNIIGNSGLTQTMQDYGLDLTTNSESITERLYKKTYRNLDQSFLTSGPIKMDALLFKNMSGRQLLKLNSDLYLLDRIEKFRPQTAEADITIFKLIV</sequence>
<dbReference type="EMBL" id="JASJOU010000002">
    <property type="protein sequence ID" value="MDJ1500668.1"/>
    <property type="molecule type" value="Genomic_DNA"/>
</dbReference>
<dbReference type="AlphaFoldDB" id="A0AAE3UC83"/>
<reference evidence="1" key="1">
    <citation type="submission" date="2023-05" db="EMBL/GenBank/DDBJ databases">
        <authorList>
            <person name="Zhang X."/>
        </authorList>
    </citation>
    <scope>NUCLEOTIDE SEQUENCE</scope>
    <source>
        <strain evidence="1">BD1B2-1</strain>
    </source>
</reference>
<comment type="caution">
    <text evidence="1">The sequence shown here is derived from an EMBL/GenBank/DDBJ whole genome shotgun (WGS) entry which is preliminary data.</text>
</comment>
<dbReference type="RefSeq" id="WP_314510192.1">
    <property type="nucleotide sequence ID" value="NZ_JASJOU010000002.1"/>
</dbReference>
<protein>
    <submittedName>
        <fullName evidence="1">Uncharacterized protein</fullName>
    </submittedName>
</protein>
<name>A0AAE3UC83_9BACT</name>
<gene>
    <name evidence="1" type="ORF">QNI22_08425</name>
</gene>
<evidence type="ECO:0000313" key="1">
    <source>
        <dbReference type="EMBL" id="MDJ1500668.1"/>
    </source>
</evidence>